<evidence type="ECO:0000313" key="3">
    <source>
        <dbReference type="Proteomes" id="UP001500909"/>
    </source>
</evidence>
<gene>
    <name evidence="2" type="ORF">GCM10010361_25990</name>
</gene>
<reference evidence="3" key="1">
    <citation type="journal article" date="2019" name="Int. J. Syst. Evol. Microbiol.">
        <title>The Global Catalogue of Microorganisms (GCM) 10K type strain sequencing project: providing services to taxonomists for standard genome sequencing and annotation.</title>
        <authorList>
            <consortium name="The Broad Institute Genomics Platform"/>
            <consortium name="The Broad Institute Genome Sequencing Center for Infectious Disease"/>
            <person name="Wu L."/>
            <person name="Ma J."/>
        </authorList>
    </citation>
    <scope>NUCLEOTIDE SEQUENCE [LARGE SCALE GENOMIC DNA]</scope>
    <source>
        <strain evidence="3">JCM 4805</strain>
    </source>
</reference>
<dbReference type="RefSeq" id="WP_346095112.1">
    <property type="nucleotide sequence ID" value="NZ_BAAABY010000021.1"/>
</dbReference>
<organism evidence="2 3">
    <name type="scientific">Streptomyces olivaceiscleroticus</name>
    <dbReference type="NCBI Taxonomy" id="68245"/>
    <lineage>
        <taxon>Bacteria</taxon>
        <taxon>Bacillati</taxon>
        <taxon>Actinomycetota</taxon>
        <taxon>Actinomycetes</taxon>
        <taxon>Kitasatosporales</taxon>
        <taxon>Streptomycetaceae</taxon>
        <taxon>Streptomyces</taxon>
    </lineage>
</organism>
<keyword evidence="1" id="KW-1133">Transmembrane helix</keyword>
<feature type="transmembrane region" description="Helical" evidence="1">
    <location>
        <begin position="24"/>
        <end position="42"/>
    </location>
</feature>
<dbReference type="EMBL" id="BAAABY010000021">
    <property type="protein sequence ID" value="GAA0460894.1"/>
    <property type="molecule type" value="Genomic_DNA"/>
</dbReference>
<dbReference type="Proteomes" id="UP001500909">
    <property type="component" value="Unassembled WGS sequence"/>
</dbReference>
<name>A0ABP3JRW8_9ACTN</name>
<comment type="caution">
    <text evidence="2">The sequence shown here is derived from an EMBL/GenBank/DDBJ whole genome shotgun (WGS) entry which is preliminary data.</text>
</comment>
<protein>
    <submittedName>
        <fullName evidence="2">Uncharacterized protein</fullName>
    </submittedName>
</protein>
<keyword evidence="3" id="KW-1185">Reference proteome</keyword>
<keyword evidence="1" id="KW-0472">Membrane</keyword>
<evidence type="ECO:0000256" key="1">
    <source>
        <dbReference type="SAM" id="Phobius"/>
    </source>
</evidence>
<evidence type="ECO:0000313" key="2">
    <source>
        <dbReference type="EMBL" id="GAA0460894.1"/>
    </source>
</evidence>
<keyword evidence="1" id="KW-0812">Transmembrane</keyword>
<accession>A0ABP3JRW8</accession>
<proteinExistence type="predicted"/>
<sequence length="61" mass="6330">MLLTLLAVAVAAVSQDIFGGVGVWIDRVGVALFAVTALAVWIRSDRLSSAAGAFDLQAAER</sequence>